<organism evidence="1">
    <name type="scientific">marine sediment metagenome</name>
    <dbReference type="NCBI Taxonomy" id="412755"/>
    <lineage>
        <taxon>unclassified sequences</taxon>
        <taxon>metagenomes</taxon>
        <taxon>ecological metagenomes</taxon>
    </lineage>
</organism>
<dbReference type="AlphaFoldDB" id="A0A0F9NTM9"/>
<sequence length="64" mass="7680">MNHIWVVERKLENTDDDYSPNLGGGITARITRVLARAHRNNYQSHYKVNGNRYIYRVKKYVREE</sequence>
<gene>
    <name evidence="1" type="ORF">LCGC14_0911570</name>
</gene>
<protein>
    <submittedName>
        <fullName evidence="1">Uncharacterized protein</fullName>
    </submittedName>
</protein>
<comment type="caution">
    <text evidence="1">The sequence shown here is derived from an EMBL/GenBank/DDBJ whole genome shotgun (WGS) entry which is preliminary data.</text>
</comment>
<accession>A0A0F9NTM9</accession>
<name>A0A0F9NTM9_9ZZZZ</name>
<proteinExistence type="predicted"/>
<evidence type="ECO:0000313" key="1">
    <source>
        <dbReference type="EMBL" id="KKN22795.1"/>
    </source>
</evidence>
<dbReference type="EMBL" id="LAZR01003030">
    <property type="protein sequence ID" value="KKN22795.1"/>
    <property type="molecule type" value="Genomic_DNA"/>
</dbReference>
<reference evidence="1" key="1">
    <citation type="journal article" date="2015" name="Nature">
        <title>Complex archaea that bridge the gap between prokaryotes and eukaryotes.</title>
        <authorList>
            <person name="Spang A."/>
            <person name="Saw J.H."/>
            <person name="Jorgensen S.L."/>
            <person name="Zaremba-Niedzwiedzka K."/>
            <person name="Martijn J."/>
            <person name="Lind A.E."/>
            <person name="van Eijk R."/>
            <person name="Schleper C."/>
            <person name="Guy L."/>
            <person name="Ettema T.J."/>
        </authorList>
    </citation>
    <scope>NUCLEOTIDE SEQUENCE</scope>
</reference>